<organism evidence="1 2">
    <name type="scientific">Pseudomonas amygdali pv. lachrymans str. M301315</name>
    <dbReference type="NCBI Taxonomy" id="629260"/>
    <lineage>
        <taxon>Bacteria</taxon>
        <taxon>Pseudomonadati</taxon>
        <taxon>Pseudomonadota</taxon>
        <taxon>Gammaproteobacteria</taxon>
        <taxon>Pseudomonadales</taxon>
        <taxon>Pseudomonadaceae</taxon>
        <taxon>Pseudomonas</taxon>
        <taxon>Pseudomonas amygdali</taxon>
    </lineage>
</organism>
<geneLocation type="plasmid" evidence="2">
    <name>pmppla107</name>
</geneLocation>
<sequence length="501" mass="55673">MPPLFRNVSLDRIEKFSPELMLGLESCLEEGHDNLWGILGSNSRAKVTMPSALVIGALEGQYMSASMDTWNSTLSELPGDFGSLAAYAMAHAGNASALNMLEVITALPNLTQWKEPTRHVANESTISICQRFGAAACRFALSPEQGLKAIKDFHSSYFQLLGLDGDGKQSFAISNNQSDFAIDSLVHAELRLRIMRESGKRKPLDAIDVLAYSGPLLVALTVTQPQIWIEQGHDPETVKDIIDRRVRGFWGMTKFDYKIVDELVDAAIQAAFMPFSGLRQIMSANLWGITLETCKKVGPAKTLDVVKYCPVATAGSMAMFKPIKPSAVTSIQDSMQFICQPDYASRMLERPWQESVTSDTVNRAGAWVLGKHKDVWPLLSCADFRQGLIDWHLQSNQRSPKHPLVPVFLHWDEFLSGDDWGEMCQRKILSKPDADHVHRFMKAFATSEPERFDALACQVLSDQRRTGAHRALMPHVSSTMKSMALVSDTHRDRAFGSDLGL</sequence>
<evidence type="ECO:0000313" key="1">
    <source>
        <dbReference type="EMBL" id="AXH60026.1"/>
    </source>
</evidence>
<name>A0AAD0PWG0_PSEAV</name>
<dbReference type="Proteomes" id="UP000006426">
    <property type="component" value="Plasmid pmppla107"/>
</dbReference>
<dbReference type="EMBL" id="CP031226">
    <property type="protein sequence ID" value="AXH60026.1"/>
    <property type="molecule type" value="Genomic_DNA"/>
</dbReference>
<proteinExistence type="predicted"/>
<keyword evidence="1" id="KW-0614">Plasmid</keyword>
<protein>
    <submittedName>
        <fullName evidence="1">Uncharacterized protein</fullName>
    </submittedName>
</protein>
<reference evidence="1 2" key="1">
    <citation type="journal article" date="2011" name="PLoS Pathog.">
        <title>Dynamic evolution of pathogenicity revealed by sequencing and comparative genomics of 19 Pseudomonas syringae isolates.</title>
        <authorList>
            <person name="Baltrus D.A."/>
            <person name="Nishimura M.T."/>
            <person name="Romanchuk A."/>
            <person name="Chang J.H."/>
            <person name="Mukhtar M.S."/>
            <person name="Cherkis K."/>
            <person name="Roach J."/>
            <person name="Grant S.R."/>
            <person name="Jones C.D."/>
            <person name="Dangl J.L."/>
        </authorList>
    </citation>
    <scope>NUCLEOTIDE SEQUENCE [LARGE SCALE GENOMIC DNA]</scope>
    <source>
        <strain evidence="1 2">M301315</strain>
    </source>
</reference>
<dbReference type="AlphaFoldDB" id="A0AAD0PWG0"/>
<gene>
    <name evidence="1" type="ORF">PLA107_032895</name>
</gene>
<accession>A0AAD0PWG0</accession>
<evidence type="ECO:0000313" key="2">
    <source>
        <dbReference type="Proteomes" id="UP000006426"/>
    </source>
</evidence>
<dbReference type="RefSeq" id="WP_005741641.1">
    <property type="nucleotide sequence ID" value="NZ_CP031226.1"/>
</dbReference>
<dbReference type="GeneID" id="39474801"/>